<dbReference type="UCSC" id="C04E12.4.1">
    <property type="organism name" value="c. elegans"/>
</dbReference>
<dbReference type="FunCoup" id="O76677">
    <property type="interactions" value="253"/>
</dbReference>
<feature type="transmembrane region" description="Helical" evidence="6">
    <location>
        <begin position="30"/>
        <end position="52"/>
    </location>
</feature>
<evidence type="ECO:0000313" key="9">
    <source>
        <dbReference type="Proteomes" id="UP000001940"/>
    </source>
</evidence>
<dbReference type="KEGG" id="cel:CELE_C04E12.4"/>
<gene>
    <name evidence="8 10" type="ORF">C04E12.4</name>
    <name evidence="8" type="ORF">CELE_C04E12.4</name>
</gene>
<dbReference type="AGR" id="WB:WBGene00015434"/>
<evidence type="ECO:0000256" key="1">
    <source>
        <dbReference type="ARBA" id="ARBA00001947"/>
    </source>
</evidence>
<evidence type="ECO:0000259" key="7">
    <source>
        <dbReference type="PROSITE" id="PS51398"/>
    </source>
</evidence>
<evidence type="ECO:0000313" key="8">
    <source>
        <dbReference type="EMBL" id="CCD62922.1"/>
    </source>
</evidence>
<feature type="domain" description="PAW" evidence="7">
    <location>
        <begin position="245"/>
        <end position="413"/>
    </location>
</feature>
<dbReference type="GO" id="GO:0016787">
    <property type="term" value="F:hydrolase activity"/>
    <property type="evidence" value="ECO:0007669"/>
    <property type="project" value="UniProtKB-KW"/>
</dbReference>
<keyword evidence="6" id="KW-1133">Transmembrane helix</keyword>
<dbReference type="GeneID" id="178767"/>
<dbReference type="SMR" id="O76677"/>
<dbReference type="InParanoid" id="O76677"/>
<dbReference type="Pfam" id="PF04721">
    <property type="entry name" value="PAW"/>
    <property type="match status" value="1"/>
</dbReference>
<name>O76677_CAEEL</name>
<keyword evidence="6" id="KW-0812">Transmembrane</keyword>
<dbReference type="InterPro" id="IPR038680">
    <property type="entry name" value="PAW_sf"/>
</dbReference>
<reference evidence="8 9" key="1">
    <citation type="journal article" date="1998" name="Science">
        <title>Genome sequence of the nematode C. elegans: a platform for investigating biology.</title>
        <authorList>
            <consortium name="The C. elegans sequencing consortium"/>
            <person name="Sulson J.E."/>
            <person name="Waterston R."/>
        </authorList>
    </citation>
    <scope>NUCLEOTIDE SEQUENCE [LARGE SCALE GENOMIC DNA]</scope>
    <source>
        <strain evidence="8 9">Bristol N2</strain>
    </source>
</reference>
<organism evidence="8 9">
    <name type="scientific">Caenorhabditis elegans</name>
    <dbReference type="NCBI Taxonomy" id="6239"/>
    <lineage>
        <taxon>Eukaryota</taxon>
        <taxon>Metazoa</taxon>
        <taxon>Ecdysozoa</taxon>
        <taxon>Nematoda</taxon>
        <taxon>Chromadorea</taxon>
        <taxon>Rhabditida</taxon>
        <taxon>Rhabditina</taxon>
        <taxon>Rhabditomorpha</taxon>
        <taxon>Rhabditoidea</taxon>
        <taxon>Rhabditidae</taxon>
        <taxon>Peloderinae</taxon>
        <taxon>Caenorhabditis</taxon>
    </lineage>
</organism>
<dbReference type="STRING" id="6239.C04E12.4.1"/>
<dbReference type="FunFam" id="2.60.120.1020:FF:000003">
    <property type="entry name" value="PAW domain-containing protein Y50D4B.3"/>
    <property type="match status" value="1"/>
</dbReference>
<dbReference type="PANTHER" id="PTHR48440">
    <property type="match status" value="1"/>
</dbReference>
<dbReference type="CTD" id="178767"/>
<accession>O76677</accession>
<dbReference type="SMART" id="SM00613">
    <property type="entry name" value="PAW"/>
    <property type="match status" value="3"/>
</dbReference>
<dbReference type="PaxDb" id="6239-C04E12.4"/>
<dbReference type="EMBL" id="BX284605">
    <property type="protein sequence ID" value="CCD62922.1"/>
    <property type="molecule type" value="Genomic_DNA"/>
</dbReference>
<dbReference type="PROSITE" id="PS51398">
    <property type="entry name" value="PAW"/>
    <property type="match status" value="3"/>
</dbReference>
<keyword evidence="3" id="KW-0963">Cytoplasm</keyword>
<dbReference type="RefSeq" id="NP_503936.2">
    <property type="nucleotide sequence ID" value="NM_071535.6"/>
</dbReference>
<evidence type="ECO:0000256" key="3">
    <source>
        <dbReference type="ARBA" id="ARBA00022490"/>
    </source>
</evidence>
<dbReference type="SUPFAM" id="SSF49785">
    <property type="entry name" value="Galactose-binding domain-like"/>
    <property type="match status" value="3"/>
</dbReference>
<keyword evidence="9" id="KW-1185">Reference proteome</keyword>
<proteinExistence type="evidence at protein level"/>
<keyword evidence="11" id="KW-1267">Proteomics identification</keyword>
<dbReference type="GO" id="GO:0005737">
    <property type="term" value="C:cytoplasm"/>
    <property type="evidence" value="ECO:0007669"/>
    <property type="project" value="UniProtKB-SubCell"/>
</dbReference>
<dbReference type="Bgee" id="WBGene00015434">
    <property type="expression patterns" value="Expressed in larva and 2 other cell types or tissues"/>
</dbReference>
<dbReference type="InterPro" id="IPR006588">
    <property type="entry name" value="Peptide_N_glycanase_PAW_dom"/>
</dbReference>
<dbReference type="PANTHER" id="PTHR48440:SF1">
    <property type="entry name" value="PAW DOMAIN-CONTAINING PROTEIN"/>
    <property type="match status" value="1"/>
</dbReference>
<evidence type="ECO:0000256" key="4">
    <source>
        <dbReference type="ARBA" id="ARBA00022801"/>
    </source>
</evidence>
<keyword evidence="6" id="KW-0472">Membrane</keyword>
<evidence type="ECO:0000256" key="2">
    <source>
        <dbReference type="ARBA" id="ARBA00004496"/>
    </source>
</evidence>
<evidence type="ECO:0000256" key="6">
    <source>
        <dbReference type="SAM" id="Phobius"/>
    </source>
</evidence>
<evidence type="ECO:0000313" key="10">
    <source>
        <dbReference type="WormBase" id="C04E12.4"/>
    </source>
</evidence>
<accession>O76678</accession>
<comment type="similarity">
    <text evidence="5">Belongs to the transglutaminase-like superfamily. PNGase family.</text>
</comment>
<dbReference type="GO" id="GO:0006516">
    <property type="term" value="P:glycoprotein catabolic process"/>
    <property type="evidence" value="ECO:0007669"/>
    <property type="project" value="InterPro"/>
</dbReference>
<comment type="subcellular location">
    <subcellularLocation>
        <location evidence="2">Cytoplasm</location>
    </subcellularLocation>
</comment>
<comment type="cofactor">
    <cofactor evidence="1">
        <name>Zn(2+)</name>
        <dbReference type="ChEBI" id="CHEBI:29105"/>
    </cofactor>
</comment>
<dbReference type="FunFam" id="2.60.120.1020:FF:000006">
    <property type="entry name" value="Peptide-N(4)-(N-acetyl-beta-glucosaminyl)asparagine amidase"/>
    <property type="match status" value="1"/>
</dbReference>
<dbReference type="PIR" id="T33414">
    <property type="entry name" value="T33414"/>
</dbReference>
<sequence>MSSQNPTNAKYSTLSLGEPIRLPPSHPGKIIAKITTAFIGVLVVSATILVALSGTTPSSHLAAPSHKALATQEEPIHLENDSQNRYVEFQYDPISGKYSHVNKNGSRINPFVVKNVERHSEKPYDAYLHKKDKNEEGSIYWKFNLKSTEKILEKLEIRMVSINNIADGGGKAEACLQPSEVCKDIPVGGVLIFEKPESETLTVGIKLFKDIQLFGRDEKCTECGKFERGFTVKAFWKSLYLAEKITTQNKLIQFNPNSGDNYVKFTYSILNNTYSHDNIDGSPVAPYFVDKIERLVDRTNNEVYLRQEFPGVFSNMYWAFNLTNDGKLVEKVVISIPGIEELTNNRAGVVEACENIHEDCNIFLENETLTIMQQMDTLYISITLWKDISVLKTKLKGVSNVESFKIEVYWTTTTPGSIVTTKSSTTPITEPDHQPDISTTPLTESYEIIQLKPETGRDYAKFTYDVISNTYSQSYEDGSPVKPYLASNVEHVVDRRLNVAYIHMKEPINKRIGLINWEFDFNSPGRTVEKLDIKLAGMDEIVNNGGTANACQHVFKCTAIPTNGSLTIEKPQFNKFFMRIELFKNIKVFKTELNDRSSVESISIVVYWS</sequence>
<evidence type="ECO:0007829" key="11">
    <source>
        <dbReference type="PeptideAtlas" id="O76677"/>
    </source>
</evidence>
<dbReference type="Gene3D" id="2.60.120.1020">
    <property type="entry name" value="Peptide N glycanase, PAW domain"/>
    <property type="match status" value="3"/>
</dbReference>
<dbReference type="PeptideAtlas" id="O76677"/>
<dbReference type="Proteomes" id="UP000001940">
    <property type="component" value="Chromosome V"/>
</dbReference>
<protein>
    <submittedName>
        <fullName evidence="8">PAW domain-containing protein</fullName>
    </submittedName>
</protein>
<feature type="domain" description="PAW" evidence="7">
    <location>
        <begin position="419"/>
        <end position="609"/>
    </location>
</feature>
<evidence type="ECO:0000256" key="5">
    <source>
        <dbReference type="PROSITE-ProRule" id="PRU00731"/>
    </source>
</evidence>
<dbReference type="PhylomeDB" id="O76677"/>
<keyword evidence="4" id="KW-0378">Hydrolase</keyword>
<dbReference type="HOGENOM" id="CLU_025088_0_0_1"/>
<dbReference type="InterPro" id="IPR008979">
    <property type="entry name" value="Galactose-bd-like_sf"/>
</dbReference>
<feature type="domain" description="PAW" evidence="7">
    <location>
        <begin position="47"/>
        <end position="239"/>
    </location>
</feature>
<dbReference type="WormBase" id="C04E12.4">
    <property type="protein sequence ID" value="CE30721"/>
    <property type="gene ID" value="WBGene00015434"/>
</dbReference>
<dbReference type="AlphaFoldDB" id="O76677"/>
<dbReference type="FunFam" id="2.60.120.1020:FF:000004">
    <property type="entry name" value="Uncharacterized protein"/>
    <property type="match status" value="1"/>
</dbReference>